<sequence length="116" mass="12464">MYYKFDGITQKLAGSSARAAYFPQGLKPGIPAEPAPLIFAGPTRVGAGHSPDAAFMGINTVRELQKLFQKPDGLPVHLKGGYADKLLYRITMALALGGTLYTLVALYLAAQPQNRK</sequence>
<dbReference type="Proteomes" id="UP001066276">
    <property type="component" value="Chromosome 9"/>
</dbReference>
<comment type="similarity">
    <text evidence="2">Belongs to the cytochrome c oxidase VIIa family.</text>
</comment>
<dbReference type="GO" id="GO:0006123">
    <property type="term" value="P:mitochondrial electron transport, cytochrome c to oxygen"/>
    <property type="evidence" value="ECO:0007669"/>
    <property type="project" value="InterPro"/>
</dbReference>
<dbReference type="EMBL" id="JANPWB010000013">
    <property type="protein sequence ID" value="KAJ1103818.1"/>
    <property type="molecule type" value="Genomic_DNA"/>
</dbReference>
<dbReference type="GO" id="GO:0045277">
    <property type="term" value="C:respiratory chain complex IV"/>
    <property type="evidence" value="ECO:0007669"/>
    <property type="project" value="InterPro"/>
</dbReference>
<keyword evidence="7" id="KW-1133">Transmembrane helix</keyword>
<evidence type="ECO:0000256" key="1">
    <source>
        <dbReference type="ARBA" id="ARBA00004273"/>
    </source>
</evidence>
<comment type="subcellular location">
    <subcellularLocation>
        <location evidence="1">Mitochondrion inner membrane</location>
    </subcellularLocation>
</comment>
<proteinExistence type="inferred from homology"/>
<protein>
    <recommendedName>
        <fullName evidence="10">Cytochrome c oxidase subunit 7A-related protein, mitochondrial</fullName>
    </recommendedName>
</protein>
<evidence type="ECO:0000313" key="8">
    <source>
        <dbReference type="EMBL" id="KAJ1103818.1"/>
    </source>
</evidence>
<evidence type="ECO:0000313" key="9">
    <source>
        <dbReference type="Proteomes" id="UP001066276"/>
    </source>
</evidence>
<feature type="transmembrane region" description="Helical" evidence="7">
    <location>
        <begin position="86"/>
        <end position="110"/>
    </location>
</feature>
<evidence type="ECO:0000256" key="4">
    <source>
        <dbReference type="ARBA" id="ARBA00022946"/>
    </source>
</evidence>
<dbReference type="InterPro" id="IPR039297">
    <property type="entry name" value="COX7a"/>
</dbReference>
<dbReference type="Pfam" id="PF02238">
    <property type="entry name" value="COX7a"/>
    <property type="match status" value="1"/>
</dbReference>
<dbReference type="InterPro" id="IPR003177">
    <property type="entry name" value="Cytc_oxidase_su7a_met"/>
</dbReference>
<dbReference type="Gene3D" id="4.10.91.10">
    <property type="entry name" value="Cytochrome c oxidase, subunit VIIa"/>
    <property type="match status" value="1"/>
</dbReference>
<dbReference type="GO" id="GO:0002082">
    <property type="term" value="P:regulation of oxidative phosphorylation"/>
    <property type="evidence" value="ECO:0007669"/>
    <property type="project" value="TreeGrafter"/>
</dbReference>
<dbReference type="CDD" id="cd00928">
    <property type="entry name" value="Cyt_c_Oxidase_VIIa"/>
    <property type="match status" value="1"/>
</dbReference>
<evidence type="ECO:0000256" key="5">
    <source>
        <dbReference type="ARBA" id="ARBA00023128"/>
    </source>
</evidence>
<keyword evidence="3" id="KW-0999">Mitochondrion inner membrane</keyword>
<gene>
    <name evidence="8" type="ORF">NDU88_001239</name>
</gene>
<evidence type="ECO:0000256" key="7">
    <source>
        <dbReference type="SAM" id="Phobius"/>
    </source>
</evidence>
<dbReference type="AlphaFoldDB" id="A0AAV7MPD2"/>
<evidence type="ECO:0008006" key="10">
    <source>
        <dbReference type="Google" id="ProtNLM"/>
    </source>
</evidence>
<dbReference type="PANTHER" id="PTHR10510:SF16">
    <property type="entry name" value="CYTOCHROME C OXIDASE SUBUNIT VIIA POLYPEPTIDE 2 LIKE (PROV)"/>
    <property type="match status" value="1"/>
</dbReference>
<evidence type="ECO:0000256" key="6">
    <source>
        <dbReference type="ARBA" id="ARBA00023136"/>
    </source>
</evidence>
<accession>A0AAV7MPD2</accession>
<dbReference type="SUPFAM" id="SSF81419">
    <property type="entry name" value="Mitochondrial cytochrome c oxidase subunit VIIa"/>
    <property type="match status" value="1"/>
</dbReference>
<keyword evidence="5" id="KW-0496">Mitochondrion</keyword>
<organism evidence="8 9">
    <name type="scientific">Pleurodeles waltl</name>
    <name type="common">Iberian ribbed newt</name>
    <dbReference type="NCBI Taxonomy" id="8319"/>
    <lineage>
        <taxon>Eukaryota</taxon>
        <taxon>Metazoa</taxon>
        <taxon>Chordata</taxon>
        <taxon>Craniata</taxon>
        <taxon>Vertebrata</taxon>
        <taxon>Euteleostomi</taxon>
        <taxon>Amphibia</taxon>
        <taxon>Batrachia</taxon>
        <taxon>Caudata</taxon>
        <taxon>Salamandroidea</taxon>
        <taxon>Salamandridae</taxon>
        <taxon>Pleurodelinae</taxon>
        <taxon>Pleurodeles</taxon>
    </lineage>
</organism>
<dbReference type="GO" id="GO:0097250">
    <property type="term" value="P:mitochondrial respirasome assembly"/>
    <property type="evidence" value="ECO:0007669"/>
    <property type="project" value="TreeGrafter"/>
</dbReference>
<dbReference type="FunFam" id="4.10.91.10:FF:000001">
    <property type="entry name" value="Cytochrome c oxidase subunit 7A1, mitochondrial"/>
    <property type="match status" value="1"/>
</dbReference>
<reference evidence="8" key="1">
    <citation type="journal article" date="2022" name="bioRxiv">
        <title>Sequencing and chromosome-scale assembly of the giantPleurodeles waltlgenome.</title>
        <authorList>
            <person name="Brown T."/>
            <person name="Elewa A."/>
            <person name="Iarovenko S."/>
            <person name="Subramanian E."/>
            <person name="Araus A.J."/>
            <person name="Petzold A."/>
            <person name="Susuki M."/>
            <person name="Suzuki K.-i.T."/>
            <person name="Hayashi T."/>
            <person name="Toyoda A."/>
            <person name="Oliveira C."/>
            <person name="Osipova E."/>
            <person name="Leigh N.D."/>
            <person name="Simon A."/>
            <person name="Yun M.H."/>
        </authorList>
    </citation>
    <scope>NUCLEOTIDE SEQUENCE</scope>
    <source>
        <strain evidence="8">20211129_DDA</strain>
        <tissue evidence="8">Liver</tissue>
    </source>
</reference>
<keyword evidence="9" id="KW-1185">Reference proteome</keyword>
<dbReference type="PANTHER" id="PTHR10510">
    <property type="entry name" value="CYTOCHROME C OXIDASE POLYPEPTIDE 7A"/>
    <property type="match status" value="1"/>
</dbReference>
<keyword evidence="6 7" id="KW-0472">Membrane</keyword>
<dbReference type="GO" id="GO:0005743">
    <property type="term" value="C:mitochondrial inner membrane"/>
    <property type="evidence" value="ECO:0007669"/>
    <property type="project" value="UniProtKB-SubCell"/>
</dbReference>
<dbReference type="InterPro" id="IPR036539">
    <property type="entry name" value="Cyt_c_oxidase_su7a_sf"/>
</dbReference>
<comment type="caution">
    <text evidence="8">The sequence shown here is derived from an EMBL/GenBank/DDBJ whole genome shotgun (WGS) entry which is preliminary data.</text>
</comment>
<keyword evidence="7" id="KW-0812">Transmembrane</keyword>
<evidence type="ECO:0000256" key="2">
    <source>
        <dbReference type="ARBA" id="ARBA00009331"/>
    </source>
</evidence>
<name>A0AAV7MPD2_PLEWA</name>
<keyword evidence="4" id="KW-0809">Transit peptide</keyword>
<evidence type="ECO:0000256" key="3">
    <source>
        <dbReference type="ARBA" id="ARBA00022792"/>
    </source>
</evidence>